<evidence type="ECO:0000256" key="1">
    <source>
        <dbReference type="SAM" id="MobiDB-lite"/>
    </source>
</evidence>
<dbReference type="GO" id="GO:0006270">
    <property type="term" value="P:DNA replication initiation"/>
    <property type="evidence" value="ECO:0007669"/>
    <property type="project" value="InterPro"/>
</dbReference>
<dbReference type="Pfam" id="PF01051">
    <property type="entry name" value="Rep3_N"/>
    <property type="match status" value="1"/>
</dbReference>
<dbReference type="EMBL" id="AJWZ01011028">
    <property type="protein sequence ID" value="EKC46733.1"/>
    <property type="molecule type" value="Genomic_DNA"/>
</dbReference>
<sequence length="139" mass="16123">MKNKDEKNTMTESPDVIIGEVLPDEKADGKKKQLVPRKSDNVAFGSFITKSNDLIQRTKYSLPRNEQKILFMMLSKIDQRHDMDASKYYTISFDDFAKLTGVNALDSGYANYLRKTIENLENRMFWVPLGNDQYKRCRG</sequence>
<reference evidence="3" key="1">
    <citation type="journal article" date="2013" name="Environ. Microbiol.">
        <title>Microbiota from the distal guts of lean and obese adolescents exhibit partial functional redundancy besides clear differences in community structure.</title>
        <authorList>
            <person name="Ferrer M."/>
            <person name="Ruiz A."/>
            <person name="Lanza F."/>
            <person name="Haange S.B."/>
            <person name="Oberbach A."/>
            <person name="Till H."/>
            <person name="Bargiela R."/>
            <person name="Campoy C."/>
            <person name="Segura M.T."/>
            <person name="Richter M."/>
            <person name="von Bergen M."/>
            <person name="Seifert J."/>
            <person name="Suarez A."/>
        </authorList>
    </citation>
    <scope>NUCLEOTIDE SEQUENCE</scope>
</reference>
<feature type="region of interest" description="Disordered" evidence="1">
    <location>
        <begin position="1"/>
        <end position="33"/>
    </location>
</feature>
<name>K1RMZ3_9ZZZZ</name>
<organism evidence="3">
    <name type="scientific">human gut metagenome</name>
    <dbReference type="NCBI Taxonomy" id="408170"/>
    <lineage>
        <taxon>unclassified sequences</taxon>
        <taxon>metagenomes</taxon>
        <taxon>organismal metagenomes</taxon>
    </lineage>
</organism>
<dbReference type="Gene3D" id="1.10.10.10">
    <property type="entry name" value="Winged helix-like DNA-binding domain superfamily/Winged helix DNA-binding domain"/>
    <property type="match status" value="1"/>
</dbReference>
<dbReference type="GO" id="GO:0003887">
    <property type="term" value="F:DNA-directed DNA polymerase activity"/>
    <property type="evidence" value="ECO:0007669"/>
    <property type="project" value="InterPro"/>
</dbReference>
<evidence type="ECO:0000259" key="2">
    <source>
        <dbReference type="Pfam" id="PF01051"/>
    </source>
</evidence>
<protein>
    <submittedName>
        <fullName evidence="3">Protein containing Initiator Rep protein domain protein</fullName>
    </submittedName>
</protein>
<accession>K1RMZ3</accession>
<comment type="caution">
    <text evidence="3">The sequence shown here is derived from an EMBL/GenBank/DDBJ whole genome shotgun (WGS) entry which is preliminary data.</text>
</comment>
<dbReference type="AlphaFoldDB" id="K1RMZ3"/>
<dbReference type="InterPro" id="IPR036390">
    <property type="entry name" value="WH_DNA-bd_sf"/>
</dbReference>
<gene>
    <name evidence="3" type="ORF">OBE_16096</name>
</gene>
<dbReference type="InterPro" id="IPR036388">
    <property type="entry name" value="WH-like_DNA-bd_sf"/>
</dbReference>
<evidence type="ECO:0000313" key="3">
    <source>
        <dbReference type="EMBL" id="EKC46733.1"/>
    </source>
</evidence>
<proteinExistence type="predicted"/>
<feature type="domain" description="Initiator Rep protein WH1" evidence="2">
    <location>
        <begin position="48"/>
        <end position="127"/>
    </location>
</feature>
<dbReference type="SUPFAM" id="SSF46785">
    <property type="entry name" value="Winged helix' DNA-binding domain"/>
    <property type="match status" value="1"/>
</dbReference>
<dbReference type="InterPro" id="IPR000525">
    <property type="entry name" value="Initiator_Rep_WH1"/>
</dbReference>